<name>A0AAV5AH79_9AGAM</name>
<feature type="compositionally biased region" description="Pro residues" evidence="1">
    <location>
        <begin position="22"/>
        <end position="32"/>
    </location>
</feature>
<evidence type="ECO:0000313" key="3">
    <source>
        <dbReference type="Proteomes" id="UP001050691"/>
    </source>
</evidence>
<accession>A0AAV5AH79</accession>
<feature type="compositionally biased region" description="Polar residues" evidence="1">
    <location>
        <begin position="89"/>
        <end position="104"/>
    </location>
</feature>
<feature type="region of interest" description="Disordered" evidence="1">
    <location>
        <begin position="18"/>
        <end position="39"/>
    </location>
</feature>
<organism evidence="2 3">
    <name type="scientific">Clathrus columnatus</name>
    <dbReference type="NCBI Taxonomy" id="1419009"/>
    <lineage>
        <taxon>Eukaryota</taxon>
        <taxon>Fungi</taxon>
        <taxon>Dikarya</taxon>
        <taxon>Basidiomycota</taxon>
        <taxon>Agaricomycotina</taxon>
        <taxon>Agaricomycetes</taxon>
        <taxon>Phallomycetidae</taxon>
        <taxon>Phallales</taxon>
        <taxon>Clathraceae</taxon>
        <taxon>Clathrus</taxon>
    </lineage>
</organism>
<evidence type="ECO:0000256" key="1">
    <source>
        <dbReference type="SAM" id="MobiDB-lite"/>
    </source>
</evidence>
<feature type="compositionally biased region" description="Polar residues" evidence="1">
    <location>
        <begin position="146"/>
        <end position="156"/>
    </location>
</feature>
<dbReference type="AlphaFoldDB" id="A0AAV5AH79"/>
<reference evidence="2" key="1">
    <citation type="submission" date="2021-10" db="EMBL/GenBank/DDBJ databases">
        <title>De novo Genome Assembly of Clathrus columnatus (Basidiomycota, Fungi) Using Illumina and Nanopore Sequence Data.</title>
        <authorList>
            <person name="Ogiso-Tanaka E."/>
            <person name="Itagaki H."/>
            <person name="Hosoya T."/>
            <person name="Hosaka K."/>
        </authorList>
    </citation>
    <scope>NUCLEOTIDE SEQUENCE</scope>
    <source>
        <strain evidence="2">MO-923</strain>
    </source>
</reference>
<feature type="region of interest" description="Disordered" evidence="1">
    <location>
        <begin position="54"/>
        <end position="156"/>
    </location>
</feature>
<comment type="caution">
    <text evidence="2">The sequence shown here is derived from an EMBL/GenBank/DDBJ whole genome shotgun (WGS) entry which is preliminary data.</text>
</comment>
<gene>
    <name evidence="2" type="ORF">Clacol_006757</name>
</gene>
<dbReference type="Proteomes" id="UP001050691">
    <property type="component" value="Unassembled WGS sequence"/>
</dbReference>
<dbReference type="EMBL" id="BPWL01000007">
    <property type="protein sequence ID" value="GJJ12514.1"/>
    <property type="molecule type" value="Genomic_DNA"/>
</dbReference>
<protein>
    <submittedName>
        <fullName evidence="2">Uncharacterized protein</fullName>
    </submittedName>
</protein>
<keyword evidence="3" id="KW-1185">Reference proteome</keyword>
<proteinExistence type="predicted"/>
<feature type="compositionally biased region" description="Acidic residues" evidence="1">
    <location>
        <begin position="124"/>
        <end position="145"/>
    </location>
</feature>
<sequence length="156" mass="17191">MSRIPTTSTLIPQLPIFLDALPSPPQPHPKPLAPLGRAPKRINDYRDLFQELEDLSEEETERNEIKNRGVSWLVPLGRQQTLQEEKNDASLSPSEAGSVSNGPPSNGDDNENDSVQDLDASMLDLDEVDAEPEEDEGITMTDDQDVSVNNLSLAEE</sequence>
<evidence type="ECO:0000313" key="2">
    <source>
        <dbReference type="EMBL" id="GJJ12514.1"/>
    </source>
</evidence>